<evidence type="ECO:0000259" key="7">
    <source>
        <dbReference type="Pfam" id="PF02085"/>
    </source>
</evidence>
<dbReference type="InterPro" id="IPR020942">
    <property type="entry name" value="Cyt_c_III_dom"/>
</dbReference>
<feature type="transmembrane region" description="Helical" evidence="6">
    <location>
        <begin position="12"/>
        <end position="31"/>
    </location>
</feature>
<dbReference type="GO" id="GO:0046872">
    <property type="term" value="F:metal ion binding"/>
    <property type="evidence" value="ECO:0007669"/>
    <property type="project" value="UniProtKB-KW"/>
</dbReference>
<dbReference type="InterPro" id="IPR053547">
    <property type="entry name" value="Multiheme_cyt_c_menaq_reduct"/>
</dbReference>
<dbReference type="SUPFAM" id="SSF48695">
    <property type="entry name" value="Multiheme cytochromes"/>
    <property type="match status" value="1"/>
</dbReference>
<keyword evidence="6" id="KW-1133">Transmembrane helix</keyword>
<evidence type="ECO:0000313" key="8">
    <source>
        <dbReference type="EMBL" id="SNR77499.1"/>
    </source>
</evidence>
<feature type="domain" description="Class III cytochrome C" evidence="7">
    <location>
        <begin position="38"/>
        <end position="93"/>
    </location>
</feature>
<keyword evidence="1" id="KW-0813">Transport</keyword>
<dbReference type="PANTHER" id="PTHR39425:SF1">
    <property type="entry name" value="CYTOCHROME C7-LIKE DOMAIN-CONTAINING PROTEIN"/>
    <property type="match status" value="1"/>
</dbReference>
<dbReference type="OrthoDB" id="9814800at2"/>
<keyword evidence="6" id="KW-0812">Transmembrane</keyword>
<evidence type="ECO:0000313" key="9">
    <source>
        <dbReference type="Proteomes" id="UP000198324"/>
    </source>
</evidence>
<dbReference type="NCBIfam" id="NF041781">
    <property type="entry name" value="mnquin_red_QrcA"/>
    <property type="match status" value="1"/>
</dbReference>
<evidence type="ECO:0000256" key="1">
    <source>
        <dbReference type="ARBA" id="ARBA00022448"/>
    </source>
</evidence>
<sequence length="182" mass="20549">MEEKKQCKGCGGALPFVVGFVAAVIAGWVLFPDLIYSKKTQPIRFSHKVHQEQGMDCASCHSFREDGSYAGIPTNEKCMECHADVVGSDPDEAKYVEQYAKTGKEVPWLIYQYQPDNVIFSHKAHESFECTSCHPDMGKNDTPPVYYQNRLSGYSKQTMKMWQCERCHAENGVSNACHVCHK</sequence>
<keyword evidence="5" id="KW-0408">Iron</keyword>
<reference evidence="8 9" key="1">
    <citation type="submission" date="2017-06" db="EMBL/GenBank/DDBJ databases">
        <authorList>
            <person name="Kim H.J."/>
            <person name="Triplett B.A."/>
        </authorList>
    </citation>
    <scope>NUCLEOTIDE SEQUENCE [LARGE SCALE GENOMIC DNA]</scope>
    <source>
        <strain evidence="8 9">DSM 13116</strain>
    </source>
</reference>
<accession>A0A238Z3L7</accession>
<proteinExistence type="predicted"/>
<keyword evidence="6" id="KW-0472">Membrane</keyword>
<organism evidence="8 9">
    <name type="scientific">Humidesulfovibrio mexicanus</name>
    <dbReference type="NCBI Taxonomy" id="147047"/>
    <lineage>
        <taxon>Bacteria</taxon>
        <taxon>Pseudomonadati</taxon>
        <taxon>Thermodesulfobacteriota</taxon>
        <taxon>Desulfovibrionia</taxon>
        <taxon>Desulfovibrionales</taxon>
        <taxon>Desulfovibrionaceae</taxon>
        <taxon>Humidesulfovibrio</taxon>
    </lineage>
</organism>
<keyword evidence="4" id="KW-0249">Electron transport</keyword>
<gene>
    <name evidence="8" type="ORF">SAMN04488503_1189</name>
</gene>
<evidence type="ECO:0000256" key="6">
    <source>
        <dbReference type="SAM" id="Phobius"/>
    </source>
</evidence>
<evidence type="ECO:0000256" key="2">
    <source>
        <dbReference type="ARBA" id="ARBA00022617"/>
    </source>
</evidence>
<evidence type="ECO:0000256" key="3">
    <source>
        <dbReference type="ARBA" id="ARBA00022723"/>
    </source>
</evidence>
<dbReference type="InterPro" id="IPR036280">
    <property type="entry name" value="Multihaem_cyt_sf"/>
</dbReference>
<dbReference type="GO" id="GO:0009055">
    <property type="term" value="F:electron transfer activity"/>
    <property type="evidence" value="ECO:0007669"/>
    <property type="project" value="InterPro"/>
</dbReference>
<dbReference type="EMBL" id="FZOC01000002">
    <property type="protein sequence ID" value="SNR77499.1"/>
    <property type="molecule type" value="Genomic_DNA"/>
</dbReference>
<keyword evidence="2" id="KW-0349">Heme</keyword>
<dbReference type="GO" id="GO:0020037">
    <property type="term" value="F:heme binding"/>
    <property type="evidence" value="ECO:0007669"/>
    <property type="project" value="InterPro"/>
</dbReference>
<dbReference type="AlphaFoldDB" id="A0A238Z3L7"/>
<keyword evidence="3" id="KW-0479">Metal-binding</keyword>
<dbReference type="Pfam" id="PF02085">
    <property type="entry name" value="Cytochrom_CIII"/>
    <property type="match status" value="1"/>
</dbReference>
<dbReference type="Proteomes" id="UP000198324">
    <property type="component" value="Unassembled WGS sequence"/>
</dbReference>
<dbReference type="Gene3D" id="3.90.10.10">
    <property type="entry name" value="Cytochrome C3"/>
    <property type="match status" value="2"/>
</dbReference>
<dbReference type="CDD" id="cd08168">
    <property type="entry name" value="Cytochrom_C3"/>
    <property type="match status" value="1"/>
</dbReference>
<evidence type="ECO:0000256" key="4">
    <source>
        <dbReference type="ARBA" id="ARBA00022982"/>
    </source>
</evidence>
<dbReference type="RefSeq" id="WP_089272705.1">
    <property type="nucleotide sequence ID" value="NZ_FZOC01000002.1"/>
</dbReference>
<name>A0A238Z3L7_9BACT</name>
<evidence type="ECO:0000256" key="5">
    <source>
        <dbReference type="ARBA" id="ARBA00023004"/>
    </source>
</evidence>
<keyword evidence="9" id="KW-1185">Reference proteome</keyword>
<protein>
    <submittedName>
        <fullName evidence="8">Cytochrome c3</fullName>
    </submittedName>
</protein>
<dbReference type="PANTHER" id="PTHR39425">
    <property type="entry name" value="LIPOPROTEIN CYTOCHROME C"/>
    <property type="match status" value="1"/>
</dbReference>